<feature type="domain" description="PucR C-terminal helix-turn-helix" evidence="1">
    <location>
        <begin position="335"/>
        <end position="393"/>
    </location>
</feature>
<accession>A0A387HF59</accession>
<dbReference type="PANTHER" id="PTHR33744:SF1">
    <property type="entry name" value="DNA-BINDING TRANSCRIPTIONAL ACTIVATOR ADER"/>
    <property type="match status" value="1"/>
</dbReference>
<name>A0A387HF59_9ACTN</name>
<dbReference type="InterPro" id="IPR042070">
    <property type="entry name" value="PucR_C-HTH_sf"/>
</dbReference>
<dbReference type="OrthoDB" id="5243741at2"/>
<sequence>MPTAAQSPDTQEPLGPLPQEFAAIMRPELPGLLKEIGAEVTRAYPEYARLLEGPYGEAIRVGVEQNLTVFVDQVASPSAPSTLRDEMCRRFGRFEAYEGRSLETLQGAYRLGARVALRRAKKIGRRYNLSPALMLSFADALFTYVEELEALSREGYLEVTSFSGERSDALRRRLLHLILAGSPVPRAAIAELAERARWALPERVTLVALRSGGGLTRAALDNDVLADPGEPLPHLLVPGPVDEVRRRMLDAALHGSWAAVGLEVPIGGASDSLRWARQVLELAASGVIESDRGTLYCEDHLVTLWLRSDPALLEHLGRRELAPLDALTPGRRDRLIETLRTWLATRGTAAHMGQLLDVHPQTVRYRMRTLESIFGDRLTDPEHRFATELVLRARDLGHREQP</sequence>
<dbReference type="InterPro" id="IPR051448">
    <property type="entry name" value="CdaR-like_regulators"/>
</dbReference>
<protein>
    <submittedName>
        <fullName evidence="3">Uncharacterized protein</fullName>
    </submittedName>
</protein>
<dbReference type="InterPro" id="IPR025736">
    <property type="entry name" value="PucR_C-HTH_dom"/>
</dbReference>
<evidence type="ECO:0000259" key="1">
    <source>
        <dbReference type="Pfam" id="PF13556"/>
    </source>
</evidence>
<feature type="domain" description="PucR-like N-terminal" evidence="2">
    <location>
        <begin position="17"/>
        <end position="179"/>
    </location>
</feature>
<evidence type="ECO:0000259" key="2">
    <source>
        <dbReference type="Pfam" id="PF25906"/>
    </source>
</evidence>
<dbReference type="Pfam" id="PF25906">
    <property type="entry name" value="PucR-like_N"/>
    <property type="match status" value="1"/>
</dbReference>
<gene>
    <name evidence="3" type="ORF">DWB77_01471</name>
</gene>
<dbReference type="Pfam" id="PF13556">
    <property type="entry name" value="HTH_30"/>
    <property type="match status" value="1"/>
</dbReference>
<dbReference type="KEGG" id="shun:DWB77_01471"/>
<dbReference type="EMBL" id="CP032698">
    <property type="protein sequence ID" value="AYG79358.1"/>
    <property type="molecule type" value="Genomic_DNA"/>
</dbReference>
<dbReference type="Proteomes" id="UP000271554">
    <property type="component" value="Chromosome"/>
</dbReference>
<dbReference type="AlphaFoldDB" id="A0A387HF59"/>
<reference evidence="3 4" key="1">
    <citation type="submission" date="2018-10" db="EMBL/GenBank/DDBJ databases">
        <title>Relationship between Morphology and Antimicrobial Activity in Streptomyces.</title>
        <authorList>
            <person name="Kang H.J."/>
            <person name="Kim S.B."/>
        </authorList>
    </citation>
    <scope>NUCLEOTIDE SEQUENCE [LARGE SCALE GENOMIC DNA]</scope>
    <source>
        <strain evidence="3 4">BH38</strain>
    </source>
</reference>
<dbReference type="InterPro" id="IPR058663">
    <property type="entry name" value="PucR-like_N"/>
</dbReference>
<dbReference type="RefSeq" id="WP_120720475.1">
    <property type="nucleotide sequence ID" value="NZ_CP032698.1"/>
</dbReference>
<organism evidence="3 4">
    <name type="scientific">Streptomyces hundungensis</name>
    <dbReference type="NCBI Taxonomy" id="1077946"/>
    <lineage>
        <taxon>Bacteria</taxon>
        <taxon>Bacillati</taxon>
        <taxon>Actinomycetota</taxon>
        <taxon>Actinomycetes</taxon>
        <taxon>Kitasatosporales</taxon>
        <taxon>Streptomycetaceae</taxon>
        <taxon>Streptomyces</taxon>
    </lineage>
</organism>
<evidence type="ECO:0000313" key="3">
    <source>
        <dbReference type="EMBL" id="AYG79358.1"/>
    </source>
</evidence>
<evidence type="ECO:0000313" key="4">
    <source>
        <dbReference type="Proteomes" id="UP000271554"/>
    </source>
</evidence>
<dbReference type="PANTHER" id="PTHR33744">
    <property type="entry name" value="CARBOHYDRATE DIACID REGULATOR"/>
    <property type="match status" value="1"/>
</dbReference>
<dbReference type="Gene3D" id="1.10.10.2840">
    <property type="entry name" value="PucR C-terminal helix-turn-helix domain"/>
    <property type="match status" value="1"/>
</dbReference>
<keyword evidence="4" id="KW-1185">Reference proteome</keyword>
<proteinExistence type="predicted"/>